<organism evidence="2 3">
    <name type="scientific">Sphaeroforma arctica JP610</name>
    <dbReference type="NCBI Taxonomy" id="667725"/>
    <lineage>
        <taxon>Eukaryota</taxon>
        <taxon>Ichthyosporea</taxon>
        <taxon>Ichthyophonida</taxon>
        <taxon>Sphaeroforma</taxon>
    </lineage>
</organism>
<protein>
    <recommendedName>
        <fullName evidence="1">UGGT thioredoxin-like domain-containing protein</fullName>
    </recommendedName>
</protein>
<keyword evidence="3" id="KW-1185">Reference proteome</keyword>
<dbReference type="InterPro" id="IPR009448">
    <property type="entry name" value="UDP-g_GGtrans"/>
</dbReference>
<dbReference type="GeneID" id="25914336"/>
<dbReference type="GO" id="GO:0018279">
    <property type="term" value="P:protein N-linked glycosylation via asparagine"/>
    <property type="evidence" value="ECO:0007669"/>
    <property type="project" value="TreeGrafter"/>
</dbReference>
<reference evidence="2 3" key="1">
    <citation type="submission" date="2011-02" db="EMBL/GenBank/DDBJ databases">
        <title>The Genome Sequence of Sphaeroforma arctica JP610.</title>
        <authorList>
            <consortium name="The Broad Institute Genome Sequencing Platform"/>
            <person name="Russ C."/>
            <person name="Cuomo C."/>
            <person name="Young S.K."/>
            <person name="Zeng Q."/>
            <person name="Gargeya S."/>
            <person name="Alvarado L."/>
            <person name="Berlin A."/>
            <person name="Chapman S.B."/>
            <person name="Chen Z."/>
            <person name="Freedman E."/>
            <person name="Gellesch M."/>
            <person name="Goldberg J."/>
            <person name="Griggs A."/>
            <person name="Gujja S."/>
            <person name="Heilman E."/>
            <person name="Heiman D."/>
            <person name="Howarth C."/>
            <person name="Mehta T."/>
            <person name="Neiman D."/>
            <person name="Pearson M."/>
            <person name="Roberts A."/>
            <person name="Saif S."/>
            <person name="Shea T."/>
            <person name="Shenoy N."/>
            <person name="Sisk P."/>
            <person name="Stolte C."/>
            <person name="Sykes S."/>
            <person name="White J."/>
            <person name="Yandava C."/>
            <person name="Burger G."/>
            <person name="Gray M.W."/>
            <person name="Holland P.W.H."/>
            <person name="King N."/>
            <person name="Lang F.B.F."/>
            <person name="Roger A.J."/>
            <person name="Ruiz-Trillo I."/>
            <person name="Haas B."/>
            <person name="Nusbaum C."/>
            <person name="Birren B."/>
        </authorList>
    </citation>
    <scope>NUCLEOTIDE SEQUENCE [LARGE SCALE GENOMIC DNA]</scope>
    <source>
        <strain evidence="2 3">JP610</strain>
    </source>
</reference>
<proteinExistence type="predicted"/>
<dbReference type="PANTHER" id="PTHR11226">
    <property type="entry name" value="UDP-GLUCOSE GLYCOPROTEIN:GLUCOSYLTRANSFERASE"/>
    <property type="match status" value="1"/>
</dbReference>
<name>A0A0L0FC15_9EUKA</name>
<dbReference type="GO" id="GO:0051082">
    <property type="term" value="F:unfolded protein binding"/>
    <property type="evidence" value="ECO:0007669"/>
    <property type="project" value="TreeGrafter"/>
</dbReference>
<dbReference type="GO" id="GO:0003980">
    <property type="term" value="F:UDP-glucose:glycoprotein glucosyltransferase activity"/>
    <property type="evidence" value="ECO:0007669"/>
    <property type="project" value="InterPro"/>
</dbReference>
<dbReference type="Proteomes" id="UP000054560">
    <property type="component" value="Unassembled WGS sequence"/>
</dbReference>
<dbReference type="PANTHER" id="PTHR11226:SF0">
    <property type="entry name" value="UDP-GLUCOSE:GLYCOPROTEIN GLUCOSYLTRANSFERASE"/>
    <property type="match status" value="1"/>
</dbReference>
<sequence>TAAIELNKNTQGNVIELQTATEDEIKDLSLQAAQLIAQTQPHHALHTMTDLAHNFPIRIDFVKNVQVLDSGAAMAALSAADTLRRDMQLDTRHAHLWINGRTISTKDINPFALAAHLREDTRVMEALLRSGG</sequence>
<evidence type="ECO:0000259" key="1">
    <source>
        <dbReference type="Pfam" id="PF18401"/>
    </source>
</evidence>
<dbReference type="AlphaFoldDB" id="A0A0L0FC15"/>
<dbReference type="InterPro" id="IPR040694">
    <property type="entry name" value="UGGT_TRXL_2"/>
</dbReference>
<dbReference type="GO" id="GO:0005783">
    <property type="term" value="C:endoplasmic reticulum"/>
    <property type="evidence" value="ECO:0007669"/>
    <property type="project" value="TreeGrafter"/>
</dbReference>
<feature type="non-terminal residue" evidence="2">
    <location>
        <position position="1"/>
    </location>
</feature>
<dbReference type="Pfam" id="PF18401">
    <property type="entry name" value="Thioredoxin_13"/>
    <property type="match status" value="1"/>
</dbReference>
<feature type="domain" description="UGGT thioredoxin-like" evidence="1">
    <location>
        <begin position="17"/>
        <end position="128"/>
    </location>
</feature>
<dbReference type="RefSeq" id="XP_014147510.1">
    <property type="nucleotide sequence ID" value="XM_014292035.1"/>
</dbReference>
<dbReference type="EMBL" id="KQ245394">
    <property type="protein sequence ID" value="KNC73608.1"/>
    <property type="molecule type" value="Genomic_DNA"/>
</dbReference>
<dbReference type="GO" id="GO:0036503">
    <property type="term" value="P:ERAD pathway"/>
    <property type="evidence" value="ECO:0007669"/>
    <property type="project" value="TreeGrafter"/>
</dbReference>
<gene>
    <name evidence="2" type="ORF">SARC_13832</name>
</gene>
<accession>A0A0L0FC15</accession>
<evidence type="ECO:0000313" key="2">
    <source>
        <dbReference type="EMBL" id="KNC73608.1"/>
    </source>
</evidence>
<evidence type="ECO:0000313" key="3">
    <source>
        <dbReference type="Proteomes" id="UP000054560"/>
    </source>
</evidence>